<organism evidence="3 4">
    <name type="scientific">Paenibacillus residui</name>
    <dbReference type="NCBI Taxonomy" id="629724"/>
    <lineage>
        <taxon>Bacteria</taxon>
        <taxon>Bacillati</taxon>
        <taxon>Bacillota</taxon>
        <taxon>Bacilli</taxon>
        <taxon>Bacillales</taxon>
        <taxon>Paenibacillaceae</taxon>
        <taxon>Paenibacillus</taxon>
    </lineage>
</organism>
<gene>
    <name evidence="3" type="ORF">ACFQ03_06105</name>
</gene>
<dbReference type="InterPro" id="IPR001296">
    <property type="entry name" value="Glyco_trans_1"/>
</dbReference>
<dbReference type="RefSeq" id="WP_150959493.1">
    <property type="nucleotide sequence ID" value="NZ_JBHTIU010000022.1"/>
</dbReference>
<name>A0ABW3D873_9BACL</name>
<dbReference type="CDD" id="cd03808">
    <property type="entry name" value="GT4_CapM-like"/>
    <property type="match status" value="1"/>
</dbReference>
<dbReference type="InterPro" id="IPR028098">
    <property type="entry name" value="Glyco_trans_4-like_N"/>
</dbReference>
<reference evidence="4" key="1">
    <citation type="journal article" date="2019" name="Int. J. Syst. Evol. Microbiol.">
        <title>The Global Catalogue of Microorganisms (GCM) 10K type strain sequencing project: providing services to taxonomists for standard genome sequencing and annotation.</title>
        <authorList>
            <consortium name="The Broad Institute Genomics Platform"/>
            <consortium name="The Broad Institute Genome Sequencing Center for Infectious Disease"/>
            <person name="Wu L."/>
            <person name="Ma J."/>
        </authorList>
    </citation>
    <scope>NUCLEOTIDE SEQUENCE [LARGE SCALE GENOMIC DNA]</scope>
    <source>
        <strain evidence="4">CCUG 57263</strain>
    </source>
</reference>
<evidence type="ECO:0000259" key="2">
    <source>
        <dbReference type="Pfam" id="PF13579"/>
    </source>
</evidence>
<comment type="caution">
    <text evidence="3">The sequence shown here is derived from an EMBL/GenBank/DDBJ whole genome shotgun (WGS) entry which is preliminary data.</text>
</comment>
<keyword evidence="4" id="KW-1185">Reference proteome</keyword>
<dbReference type="InterPro" id="IPR050194">
    <property type="entry name" value="Glycosyltransferase_grp1"/>
</dbReference>
<dbReference type="Pfam" id="PF13579">
    <property type="entry name" value="Glyco_trans_4_4"/>
    <property type="match status" value="1"/>
</dbReference>
<proteinExistence type="predicted"/>
<evidence type="ECO:0000259" key="1">
    <source>
        <dbReference type="Pfam" id="PF00534"/>
    </source>
</evidence>
<dbReference type="Gene3D" id="3.40.50.2000">
    <property type="entry name" value="Glycogen Phosphorylase B"/>
    <property type="match status" value="2"/>
</dbReference>
<evidence type="ECO:0000313" key="4">
    <source>
        <dbReference type="Proteomes" id="UP001597120"/>
    </source>
</evidence>
<dbReference type="Proteomes" id="UP001597120">
    <property type="component" value="Unassembled WGS sequence"/>
</dbReference>
<sequence length="397" mass="44521">MKIKVVHAVTISQSLNLMKSQIGYLKERGYEMTLVSSPGEELEAAAQEGTLTYEVPMEREISLRRDILSLLRLIRFYRRYKPAISNVGTPKAGLLAGMAAFLTRVPCRIYTLRGLRLETTSGFKRKVLLFMEKIACLCAHRVICISESLKERAIELKLAPRAKTIVLGHGSSNGIQVSKFEACRHSEEADNLRRKYGLKDCFVLGYIGRITRDKGIVELIDAFLQVHKSRPEARLLLAGTYDNAAALPEKTVKAIEQEPSIIYVGRVNNPAPYYYLMDVFIFPTYREGFGNVSLEAAACRRPVITTNATGARDTVADNETGIIVPVRNADELAMAIHRLADEPETRQRMGEAGYERVKTCFRSEIIWEGLDQLYQSMLAGLNQNQVNISKLGREKNG</sequence>
<dbReference type="SUPFAM" id="SSF53756">
    <property type="entry name" value="UDP-Glycosyltransferase/glycogen phosphorylase"/>
    <property type="match status" value="1"/>
</dbReference>
<dbReference type="Pfam" id="PF00534">
    <property type="entry name" value="Glycos_transf_1"/>
    <property type="match status" value="1"/>
</dbReference>
<feature type="domain" description="Glycosyltransferase subfamily 4-like N-terminal" evidence="2">
    <location>
        <begin position="24"/>
        <end position="168"/>
    </location>
</feature>
<dbReference type="EMBL" id="JBHTIU010000022">
    <property type="protein sequence ID" value="MFD0868716.1"/>
    <property type="molecule type" value="Genomic_DNA"/>
</dbReference>
<dbReference type="PANTHER" id="PTHR45947">
    <property type="entry name" value="SULFOQUINOVOSYL TRANSFERASE SQD2"/>
    <property type="match status" value="1"/>
</dbReference>
<evidence type="ECO:0000313" key="3">
    <source>
        <dbReference type="EMBL" id="MFD0868716.1"/>
    </source>
</evidence>
<dbReference type="PANTHER" id="PTHR45947:SF3">
    <property type="entry name" value="SULFOQUINOVOSYL TRANSFERASE SQD2"/>
    <property type="match status" value="1"/>
</dbReference>
<protein>
    <submittedName>
        <fullName evidence="3">Glycosyltransferase family 4 protein</fullName>
    </submittedName>
</protein>
<accession>A0ABW3D873</accession>
<feature type="domain" description="Glycosyl transferase family 1" evidence="1">
    <location>
        <begin position="190"/>
        <end position="356"/>
    </location>
</feature>